<accession>M2ZMI4</accession>
<dbReference type="Gene3D" id="3.30.300.30">
    <property type="match status" value="1"/>
</dbReference>
<dbReference type="InterPro" id="IPR045851">
    <property type="entry name" value="AMP-bd_C_sf"/>
</dbReference>
<evidence type="ECO:0000256" key="1">
    <source>
        <dbReference type="ARBA" id="ARBA00006432"/>
    </source>
</evidence>
<reference evidence="8 9" key="1">
    <citation type="journal article" date="2014" name="Genome Announc.">
        <title>Draft Genome Sequence of Magnetospirillum sp. Strain SO-1, a Freshwater Magnetotactic Bacterium Isolated from the Ol'khovka River, Russia.</title>
        <authorList>
            <person name="Grouzdev D.S."/>
            <person name="Dziuba M.V."/>
            <person name="Sukhacheva M.S."/>
            <person name="Mardanov A.V."/>
            <person name="Beletskiy A.V."/>
            <person name="Kuznetsov B.B."/>
            <person name="Skryabin K.G."/>
        </authorList>
    </citation>
    <scope>NUCLEOTIDE SEQUENCE [LARGE SCALE GENOMIC DNA]</scope>
    <source>
        <strain evidence="8 9">SO-1</strain>
    </source>
</reference>
<dbReference type="SUPFAM" id="SSF56801">
    <property type="entry name" value="Acetyl-CoA synthetase-like"/>
    <property type="match status" value="1"/>
</dbReference>
<protein>
    <recommendedName>
        <fullName evidence="5">3-methylmercaptopropionyl-CoA ligase</fullName>
        <ecNumber evidence="4">6.2.1.44</ecNumber>
    </recommendedName>
</protein>
<evidence type="ECO:0000256" key="3">
    <source>
        <dbReference type="ARBA" id="ARBA00051915"/>
    </source>
</evidence>
<comment type="catalytic activity">
    <reaction evidence="3">
        <text>3-(methylsulfanyl)propanoate + ATP + CoA = 3-(methylsulfanyl)propanoyl-CoA + AMP + diphosphate</text>
        <dbReference type="Rhea" id="RHEA:43052"/>
        <dbReference type="ChEBI" id="CHEBI:30616"/>
        <dbReference type="ChEBI" id="CHEBI:33019"/>
        <dbReference type="ChEBI" id="CHEBI:49016"/>
        <dbReference type="ChEBI" id="CHEBI:57287"/>
        <dbReference type="ChEBI" id="CHEBI:82815"/>
        <dbReference type="ChEBI" id="CHEBI:456215"/>
        <dbReference type="EC" id="6.2.1.44"/>
    </reaction>
    <physiologicalReaction direction="left-to-right" evidence="3">
        <dbReference type="Rhea" id="RHEA:43053"/>
    </physiologicalReaction>
</comment>
<keyword evidence="9" id="KW-1185">Reference proteome</keyword>
<dbReference type="PANTHER" id="PTHR43201">
    <property type="entry name" value="ACYL-COA SYNTHETASE"/>
    <property type="match status" value="1"/>
</dbReference>
<evidence type="ECO:0000259" key="6">
    <source>
        <dbReference type="Pfam" id="PF00501"/>
    </source>
</evidence>
<proteinExistence type="inferred from homology"/>
<organism evidence="8 9">
    <name type="scientific">Paramagnetospirillum caucaseum</name>
    <dbReference type="NCBI Taxonomy" id="1244869"/>
    <lineage>
        <taxon>Bacteria</taxon>
        <taxon>Pseudomonadati</taxon>
        <taxon>Pseudomonadota</taxon>
        <taxon>Alphaproteobacteria</taxon>
        <taxon>Rhodospirillales</taxon>
        <taxon>Magnetospirillaceae</taxon>
        <taxon>Paramagnetospirillum</taxon>
    </lineage>
</organism>
<dbReference type="PANTHER" id="PTHR43201:SF5">
    <property type="entry name" value="MEDIUM-CHAIN ACYL-COA LIGASE ACSF2, MITOCHONDRIAL"/>
    <property type="match status" value="1"/>
</dbReference>
<evidence type="ECO:0000313" key="9">
    <source>
        <dbReference type="Proteomes" id="UP000011744"/>
    </source>
</evidence>
<dbReference type="STRING" id="1244869.H261_18130"/>
<evidence type="ECO:0000259" key="7">
    <source>
        <dbReference type="Pfam" id="PF13193"/>
    </source>
</evidence>
<dbReference type="Pfam" id="PF13193">
    <property type="entry name" value="AMP-binding_C"/>
    <property type="match status" value="1"/>
</dbReference>
<dbReference type="FunFam" id="3.30.300.30:FF:000008">
    <property type="entry name" value="2,3-dihydroxybenzoate-AMP ligase"/>
    <property type="match status" value="1"/>
</dbReference>
<feature type="domain" description="AMP-dependent synthetase/ligase" evidence="6">
    <location>
        <begin position="31"/>
        <end position="402"/>
    </location>
</feature>
<gene>
    <name evidence="8" type="ORF">H261_18130</name>
</gene>
<dbReference type="GO" id="GO:0006631">
    <property type="term" value="P:fatty acid metabolic process"/>
    <property type="evidence" value="ECO:0007669"/>
    <property type="project" value="TreeGrafter"/>
</dbReference>
<dbReference type="PATRIC" id="fig|1244869.3.peg.3626"/>
<dbReference type="Gene3D" id="2.30.38.10">
    <property type="entry name" value="Luciferase, Domain 3"/>
    <property type="match status" value="1"/>
</dbReference>
<keyword evidence="2 8" id="KW-0436">Ligase</keyword>
<dbReference type="Gene3D" id="3.40.50.980">
    <property type="match status" value="2"/>
</dbReference>
<name>M2ZMI4_9PROT</name>
<evidence type="ECO:0000256" key="2">
    <source>
        <dbReference type="ARBA" id="ARBA00022598"/>
    </source>
</evidence>
<comment type="caution">
    <text evidence="8">The sequence shown here is derived from an EMBL/GenBank/DDBJ whole genome shotgun (WGS) entry which is preliminary data.</text>
</comment>
<dbReference type="AlphaFoldDB" id="M2ZMI4"/>
<dbReference type="EC" id="6.2.1.44" evidence="4"/>
<dbReference type="eggNOG" id="COG1021">
    <property type="taxonomic scope" value="Bacteria"/>
</dbReference>
<dbReference type="Proteomes" id="UP000011744">
    <property type="component" value="Unassembled WGS sequence"/>
</dbReference>
<evidence type="ECO:0000256" key="4">
    <source>
        <dbReference type="ARBA" id="ARBA00066616"/>
    </source>
</evidence>
<evidence type="ECO:0000313" key="8">
    <source>
        <dbReference type="EMBL" id="EME68502.1"/>
    </source>
</evidence>
<dbReference type="EMBL" id="AONQ01000063">
    <property type="protein sequence ID" value="EME68502.1"/>
    <property type="molecule type" value="Genomic_DNA"/>
</dbReference>
<dbReference type="InterPro" id="IPR025110">
    <property type="entry name" value="AMP-bd_C"/>
</dbReference>
<dbReference type="OrthoDB" id="9803968at2"/>
<comment type="similarity">
    <text evidence="1">Belongs to the ATP-dependent AMP-binding enzyme family.</text>
</comment>
<dbReference type="InterPro" id="IPR000873">
    <property type="entry name" value="AMP-dep_synth/lig_dom"/>
</dbReference>
<dbReference type="Pfam" id="PF00501">
    <property type="entry name" value="AMP-binding"/>
    <property type="match status" value="1"/>
</dbReference>
<evidence type="ECO:0000256" key="5">
    <source>
        <dbReference type="ARBA" id="ARBA00067668"/>
    </source>
</evidence>
<dbReference type="GO" id="GO:0031956">
    <property type="term" value="F:medium-chain fatty acid-CoA ligase activity"/>
    <property type="evidence" value="ECO:0007669"/>
    <property type="project" value="TreeGrafter"/>
</dbReference>
<sequence>MLQGCTPWPDELARAYRAKGYWDDRTIPQFFQELAKARPDHVAVIDGAKRLTLGQWWDDSTRLAAHFYGLGLRKGDRVVFQMPNGADFFSVFLALTRIGVIPVMALPPHREEELTHFASFSGAKALFIPERVRDFDFRPMAETVKAEVPSLKQIMVLGEALDGQTSLTSLLRTPPTQADLDAVQAINLDPEDVVLMLLSGGTTALPKLIPRTHNDYIYNFKRSAEIAGFGPHTVLLAALPLAHNYTLGSPGALGALCKGGRVVIAPKVDCETVFTLVQAERVTAIPAAVPLVVNWLNDPKLDQFDVSSLQVVQNGGARLSPELRDRLRKRLDCQFQEVYGTAEGLLNLTRLDDPDDKILNSSGAPICDDDEIRVIDLDGKEVPDGEPGELIVRGPYTIHGYYNAPEVNAKAFTADGFYRMGDIVRKFGRYVVTEGRKNDLINRGGEKISTDELENYILKHPAVHGVAVVAMPDKVFGEKACAFVTLKPNQNLSFEGLKEFLLAQRIAKFKLPERLEIVPEFPLSPAGKILRRNLRETVTAHLATENNQA</sequence>
<dbReference type="RefSeq" id="WP_008620340.1">
    <property type="nucleotide sequence ID" value="NZ_AONQ01000063.1"/>
</dbReference>
<feature type="domain" description="AMP-binding enzyme C-terminal" evidence="7">
    <location>
        <begin position="452"/>
        <end position="528"/>
    </location>
</feature>